<evidence type="ECO:0000256" key="2">
    <source>
        <dbReference type="SAM" id="Phobius"/>
    </source>
</evidence>
<keyword evidence="2" id="KW-0812">Transmembrane</keyword>
<feature type="transmembrane region" description="Helical" evidence="2">
    <location>
        <begin position="188"/>
        <end position="209"/>
    </location>
</feature>
<protein>
    <recommendedName>
        <fullName evidence="5">VIT family protein</fullName>
    </recommendedName>
</protein>
<dbReference type="AlphaFoldDB" id="A0A5J4K557"/>
<comment type="caution">
    <text evidence="3">The sequence shown here is derived from an EMBL/GenBank/DDBJ whole genome shotgun (WGS) entry which is preliminary data.</text>
</comment>
<keyword evidence="2" id="KW-1133">Transmembrane helix</keyword>
<evidence type="ECO:0008006" key="5">
    <source>
        <dbReference type="Google" id="ProtNLM"/>
    </source>
</evidence>
<accession>A0A5J4K557</accession>
<feature type="transmembrane region" description="Helical" evidence="2">
    <location>
        <begin position="96"/>
        <end position="115"/>
    </location>
</feature>
<name>A0A5J4K557_9CHLR</name>
<keyword evidence="2" id="KW-0472">Membrane</keyword>
<evidence type="ECO:0000313" key="4">
    <source>
        <dbReference type="Proteomes" id="UP000334820"/>
    </source>
</evidence>
<dbReference type="EMBL" id="BKZV01000001">
    <property type="protein sequence ID" value="GER81809.1"/>
    <property type="molecule type" value="Genomic_DNA"/>
</dbReference>
<dbReference type="RefSeq" id="WP_228026282.1">
    <property type="nucleotide sequence ID" value="NZ_BKZV01000001.1"/>
</dbReference>
<reference evidence="3 4" key="1">
    <citation type="journal article" date="2019" name="Int. J. Syst. Evol. Microbiol.">
        <title>Thermogemmatispora aurantia sp. nov. and Thermogemmatispora argillosa sp. nov., within the class Ktedonobacteria, and emended description of the genus Thermogemmatispora.</title>
        <authorList>
            <person name="Zheng Y."/>
            <person name="Wang C.M."/>
            <person name="Sakai Y."/>
            <person name="Abe K."/>
            <person name="Yokota A."/>
            <person name="Yabe S."/>
        </authorList>
    </citation>
    <scope>NUCLEOTIDE SEQUENCE [LARGE SCALE GENOMIC DNA]</scope>
    <source>
        <strain evidence="3 4">A1-2</strain>
    </source>
</reference>
<keyword evidence="4" id="KW-1185">Reference proteome</keyword>
<sequence>MPQNPETETRRAGAATTAQEDLPAEMEGALQQRPSSELERLKIELAEILRGIASNNTDSRHFLLRVVQPGLAGLMDGSVSTLAPIFATAFATHRPFTAFLVGLAAATGAGISMAFSEALSDDGVLTGRGSPIIRGAITGLMTFVGGSLHTLPFLITHLQLALATAYLVVAAELLAIAAIRHRYFGTKWLVSIVQVIGSGILVFLAALFFGNA</sequence>
<proteinExistence type="predicted"/>
<evidence type="ECO:0000256" key="1">
    <source>
        <dbReference type="SAM" id="MobiDB-lite"/>
    </source>
</evidence>
<organism evidence="3 4">
    <name type="scientific">Thermogemmatispora aurantia</name>
    <dbReference type="NCBI Taxonomy" id="2045279"/>
    <lineage>
        <taxon>Bacteria</taxon>
        <taxon>Bacillati</taxon>
        <taxon>Chloroflexota</taxon>
        <taxon>Ktedonobacteria</taxon>
        <taxon>Thermogemmatisporales</taxon>
        <taxon>Thermogemmatisporaceae</taxon>
        <taxon>Thermogemmatispora</taxon>
    </lineage>
</organism>
<feature type="transmembrane region" description="Helical" evidence="2">
    <location>
        <begin position="161"/>
        <end position="179"/>
    </location>
</feature>
<feature type="region of interest" description="Disordered" evidence="1">
    <location>
        <begin position="1"/>
        <end position="33"/>
    </location>
</feature>
<dbReference type="Proteomes" id="UP000334820">
    <property type="component" value="Unassembled WGS sequence"/>
</dbReference>
<evidence type="ECO:0000313" key="3">
    <source>
        <dbReference type="EMBL" id="GER81809.1"/>
    </source>
</evidence>
<gene>
    <name evidence="3" type="ORF">KTAU_04470</name>
</gene>